<reference evidence="3 4" key="1">
    <citation type="submission" date="2016-10" db="EMBL/GenBank/DDBJ databases">
        <authorList>
            <person name="de Groot N.N."/>
        </authorList>
    </citation>
    <scope>NUCLEOTIDE SEQUENCE [LARGE SCALE GENOMIC DNA]</scope>
    <source>
        <strain evidence="3 4">JCM 10630</strain>
    </source>
</reference>
<evidence type="ECO:0000256" key="1">
    <source>
        <dbReference type="SAM" id="SignalP"/>
    </source>
</evidence>
<protein>
    <submittedName>
        <fullName evidence="3">Molybdate transport system substrate-binding protein</fullName>
    </submittedName>
    <submittedName>
        <fullName evidence="2">Substrate-binding domain-containing protein</fullName>
    </submittedName>
</protein>
<evidence type="ECO:0000313" key="5">
    <source>
        <dbReference type="Proteomes" id="UP001278050"/>
    </source>
</evidence>
<keyword evidence="5" id="KW-1185">Reference proteome</keyword>
<dbReference type="SUPFAM" id="SSF53850">
    <property type="entry name" value="Periplasmic binding protein-like II"/>
    <property type="match status" value="1"/>
</dbReference>
<evidence type="ECO:0000313" key="4">
    <source>
        <dbReference type="Proteomes" id="UP000182413"/>
    </source>
</evidence>
<feature type="signal peptide" evidence="1">
    <location>
        <begin position="1"/>
        <end position="28"/>
    </location>
</feature>
<dbReference type="Pfam" id="PF13531">
    <property type="entry name" value="SBP_bac_11"/>
    <property type="match status" value="1"/>
</dbReference>
<dbReference type="AlphaFoldDB" id="A0A1G7KEN3"/>
<name>A0A1G7KEN3_9GAMM</name>
<dbReference type="RefSeq" id="WP_202907454.1">
    <property type="nucleotide sequence ID" value="NZ_CBCSET010000002.1"/>
</dbReference>
<organism evidence="3 4">
    <name type="scientific">Ectopseudomonas alcaliphila</name>
    <dbReference type="NCBI Taxonomy" id="101564"/>
    <lineage>
        <taxon>Bacteria</taxon>
        <taxon>Pseudomonadati</taxon>
        <taxon>Pseudomonadota</taxon>
        <taxon>Gammaproteobacteria</taxon>
        <taxon>Pseudomonadales</taxon>
        <taxon>Pseudomonadaceae</taxon>
        <taxon>Ectopseudomonas</taxon>
    </lineage>
</organism>
<evidence type="ECO:0000313" key="3">
    <source>
        <dbReference type="EMBL" id="SDF35683.1"/>
    </source>
</evidence>
<dbReference type="PANTHER" id="PTHR30632:SF11">
    <property type="entry name" value="BLR4797 PROTEIN"/>
    <property type="match status" value="1"/>
</dbReference>
<reference evidence="2 5" key="2">
    <citation type="submission" date="2023-11" db="EMBL/GenBank/DDBJ databases">
        <title>MicrobeMod: A computational toolkit for identifying prokaryotic methylation and restriction-modification with nanopore sequencing.</title>
        <authorList>
            <person name="Crits-Christoph A."/>
            <person name="Kang S.C."/>
            <person name="Lee H."/>
            <person name="Ostrov N."/>
        </authorList>
    </citation>
    <scope>NUCLEOTIDE SEQUENCE [LARGE SCALE GENOMIC DNA]</scope>
    <source>
        <strain evidence="2 5">ATCC BAA-571</strain>
    </source>
</reference>
<evidence type="ECO:0000313" key="2">
    <source>
        <dbReference type="EMBL" id="MDX5994694.1"/>
    </source>
</evidence>
<feature type="chain" id="PRO_5010208845" evidence="1">
    <location>
        <begin position="29"/>
        <end position="277"/>
    </location>
</feature>
<sequence>MQGIRRILQSMVAVGTFALLCAAGSASAADLHVLASTALKPLFEKIGPEFEAVSGDRLVFSWGASYGNARDALPVRLRNGEKADLVVMIREALDEQIEQGHARPETLQDLATSHLGLAVRTGAPRPDIATIEGLRRTLLTAKSVAVSSGVSGVYAVNSLFPKMGIAEQLQAKTVVIEAPSLVGHALQNGKAEVGLQQMSELLAVSGIEILGPLPDEVQRVNIIAAAVAANAQRAEDAEALIRFLQSPLAAQSLDEFGFSPIRSQIASVTPFLRTPNH</sequence>
<proteinExistence type="predicted"/>
<dbReference type="GO" id="GO:0030973">
    <property type="term" value="F:molybdate ion binding"/>
    <property type="evidence" value="ECO:0007669"/>
    <property type="project" value="TreeGrafter"/>
</dbReference>
<dbReference type="EMBL" id="FNAE01000007">
    <property type="protein sequence ID" value="SDF35683.1"/>
    <property type="molecule type" value="Genomic_DNA"/>
</dbReference>
<dbReference type="Gene3D" id="3.40.190.10">
    <property type="entry name" value="Periplasmic binding protein-like II"/>
    <property type="match status" value="2"/>
</dbReference>
<dbReference type="Proteomes" id="UP000182413">
    <property type="component" value="Unassembled WGS sequence"/>
</dbReference>
<gene>
    <name evidence="3" type="ORF">SAMN05216575_107125</name>
    <name evidence="2" type="ORF">SIM71_21740</name>
</gene>
<dbReference type="InterPro" id="IPR050682">
    <property type="entry name" value="ModA/WtpA"/>
</dbReference>
<accession>A0A1G7KEN3</accession>
<dbReference type="EMBL" id="JAWXXP010000001">
    <property type="protein sequence ID" value="MDX5994694.1"/>
    <property type="molecule type" value="Genomic_DNA"/>
</dbReference>
<dbReference type="Proteomes" id="UP001278050">
    <property type="component" value="Unassembled WGS sequence"/>
</dbReference>
<keyword evidence="1" id="KW-0732">Signal</keyword>
<dbReference type="GO" id="GO:0015689">
    <property type="term" value="P:molybdate ion transport"/>
    <property type="evidence" value="ECO:0007669"/>
    <property type="project" value="TreeGrafter"/>
</dbReference>
<dbReference type="PANTHER" id="PTHR30632">
    <property type="entry name" value="MOLYBDATE-BINDING PERIPLASMIC PROTEIN"/>
    <property type="match status" value="1"/>
</dbReference>